<accession>A0ABY4N622</accession>
<evidence type="ECO:0000313" key="2">
    <source>
        <dbReference type="EMBL" id="UQN28585.1"/>
    </source>
</evidence>
<name>A0ABY4N622_9MICO</name>
<reference evidence="2" key="1">
    <citation type="submission" date="2022-05" db="EMBL/GenBank/DDBJ databases">
        <title>Genomic analysis of Brachybacterium sp. CBA3104.</title>
        <authorList>
            <person name="Roh S.W."/>
            <person name="Kim Y.B."/>
            <person name="Kim Y."/>
        </authorList>
    </citation>
    <scope>NUCLEOTIDE SEQUENCE</scope>
    <source>
        <strain evidence="2">CBA3104</strain>
    </source>
</reference>
<dbReference type="InterPro" id="IPR039519">
    <property type="entry name" value="YokE-like_PH"/>
</dbReference>
<organism evidence="2 3">
    <name type="scientific">Brachybacterium kimchii</name>
    <dbReference type="NCBI Taxonomy" id="2942909"/>
    <lineage>
        <taxon>Bacteria</taxon>
        <taxon>Bacillati</taxon>
        <taxon>Actinomycetota</taxon>
        <taxon>Actinomycetes</taxon>
        <taxon>Micrococcales</taxon>
        <taxon>Dermabacteraceae</taxon>
        <taxon>Brachybacterium</taxon>
    </lineage>
</organism>
<dbReference type="EMBL" id="CP097218">
    <property type="protein sequence ID" value="UQN28585.1"/>
    <property type="molecule type" value="Genomic_DNA"/>
</dbReference>
<evidence type="ECO:0000259" key="1">
    <source>
        <dbReference type="Pfam" id="PF14470"/>
    </source>
</evidence>
<dbReference type="Proteomes" id="UP001055868">
    <property type="component" value="Chromosome"/>
</dbReference>
<dbReference type="Pfam" id="PF14470">
    <property type="entry name" value="bPH_3"/>
    <property type="match status" value="1"/>
</dbReference>
<keyword evidence="3" id="KW-1185">Reference proteome</keyword>
<feature type="domain" description="YokE-like PH" evidence="1">
    <location>
        <begin position="36"/>
        <end position="129"/>
    </location>
</feature>
<protein>
    <submittedName>
        <fullName evidence="2">PH domain-containing protein</fullName>
    </submittedName>
</protein>
<gene>
    <name evidence="2" type="ORF">M4486_13220</name>
</gene>
<dbReference type="RefSeq" id="WP_249477714.1">
    <property type="nucleotide sequence ID" value="NZ_CP097218.1"/>
</dbReference>
<evidence type="ECO:0000313" key="3">
    <source>
        <dbReference type="Proteomes" id="UP001055868"/>
    </source>
</evidence>
<sequence length="140" mass="15563">MNHADPTHAEQTFFAVMQRNDEPRDVWDLNLPEKILDPDETVIDVKVGDTTSDTNPLLIATDRRVLLAKEGSIRSWRVLKQAPAAEVVGVDYKPTLLSGKLRVHLRDGSAITLVTATKGHAERFVATMRGLLDGAQRSRH</sequence>
<proteinExistence type="predicted"/>